<gene>
    <name evidence="1" type="ORF">GCM10011346_05150</name>
</gene>
<evidence type="ECO:0000313" key="1">
    <source>
        <dbReference type="EMBL" id="GGP07785.1"/>
    </source>
</evidence>
<keyword evidence="2" id="KW-1185">Reference proteome</keyword>
<proteinExistence type="predicted"/>
<name>A0ABQ2NQV2_9BACI</name>
<reference evidence="2" key="1">
    <citation type="journal article" date="2019" name="Int. J. Syst. Evol. Microbiol.">
        <title>The Global Catalogue of Microorganisms (GCM) 10K type strain sequencing project: providing services to taxonomists for standard genome sequencing and annotation.</title>
        <authorList>
            <consortium name="The Broad Institute Genomics Platform"/>
            <consortium name="The Broad Institute Genome Sequencing Center for Infectious Disease"/>
            <person name="Wu L."/>
            <person name="Ma J."/>
        </authorList>
    </citation>
    <scope>NUCLEOTIDE SEQUENCE [LARGE SCALE GENOMIC DNA]</scope>
    <source>
        <strain evidence="2">CGMCC 1.7693</strain>
    </source>
</reference>
<evidence type="ECO:0008006" key="3">
    <source>
        <dbReference type="Google" id="ProtNLM"/>
    </source>
</evidence>
<dbReference type="Gene3D" id="3.10.490.10">
    <property type="entry name" value="Gamma-glutamyl cyclotransferase-like"/>
    <property type="match status" value="1"/>
</dbReference>
<evidence type="ECO:0000313" key="2">
    <source>
        <dbReference type="Proteomes" id="UP000641206"/>
    </source>
</evidence>
<protein>
    <recommendedName>
        <fullName evidence="3">Histone deacetylase</fullName>
    </recommendedName>
</protein>
<dbReference type="Proteomes" id="UP000641206">
    <property type="component" value="Unassembled WGS sequence"/>
</dbReference>
<dbReference type="EMBL" id="BMLW01000001">
    <property type="protein sequence ID" value="GGP07785.1"/>
    <property type="molecule type" value="Genomic_DNA"/>
</dbReference>
<sequence length="211" mass="24201">MDVWYVSYGSNISKNRFFCYIKGGIPEGSEKEERGCKNTTLPKKTKKAVLPYPLYFMKEESKWGKGGVAFIGHEPNKEIKTYARKYLITDEQFGEVVEQENNAAALHINVQDIMDKGYVDLKEGWYGSIIYLGKEDGAPMFTFTSPDVMGTHEFTTPPKSYLSMISRGLKEVGLSEEEIVEYFLTKPGIEGEFTKESLFRYIFRYKPNNNI</sequence>
<dbReference type="RefSeq" id="WP_188732911.1">
    <property type="nucleotide sequence ID" value="NZ_BMLW01000001.1"/>
</dbReference>
<comment type="caution">
    <text evidence="1">The sequence shown here is derived from an EMBL/GenBank/DDBJ whole genome shotgun (WGS) entry which is preliminary data.</text>
</comment>
<organism evidence="1 2">
    <name type="scientific">Oceanobacillus neutriphilus</name>
    <dbReference type="NCBI Taxonomy" id="531815"/>
    <lineage>
        <taxon>Bacteria</taxon>
        <taxon>Bacillati</taxon>
        <taxon>Bacillota</taxon>
        <taxon>Bacilli</taxon>
        <taxon>Bacillales</taxon>
        <taxon>Bacillaceae</taxon>
        <taxon>Oceanobacillus</taxon>
    </lineage>
</organism>
<accession>A0ABQ2NQV2</accession>